<reference evidence="2" key="1">
    <citation type="submission" date="2020-09" db="EMBL/GenBank/DDBJ databases">
        <title>Genome-Enabled Discovery of Anthraquinone Biosynthesis in Senna tora.</title>
        <authorList>
            <person name="Kang S.-H."/>
            <person name="Pandey R.P."/>
            <person name="Lee C.-M."/>
            <person name="Sim J.-S."/>
            <person name="Jeong J.-T."/>
            <person name="Choi B.-S."/>
            <person name="Jung M."/>
            <person name="Ginzburg D."/>
            <person name="Zhao K."/>
            <person name="Won S.Y."/>
            <person name="Oh T.-J."/>
            <person name="Yu Y."/>
            <person name="Kim N.-H."/>
            <person name="Lee O.R."/>
            <person name="Lee T.-H."/>
            <person name="Bashyal P."/>
            <person name="Kim T.-S."/>
            <person name="Lee W.-H."/>
            <person name="Kawkins C."/>
            <person name="Kim C.-K."/>
            <person name="Kim J.S."/>
            <person name="Ahn B.O."/>
            <person name="Rhee S.Y."/>
            <person name="Sohng J.K."/>
        </authorList>
    </citation>
    <scope>NUCLEOTIDE SEQUENCE</scope>
    <source>
        <tissue evidence="2">Leaf</tissue>
    </source>
</reference>
<proteinExistence type="predicted"/>
<organism evidence="2 3">
    <name type="scientific">Senna tora</name>
    <dbReference type="NCBI Taxonomy" id="362788"/>
    <lineage>
        <taxon>Eukaryota</taxon>
        <taxon>Viridiplantae</taxon>
        <taxon>Streptophyta</taxon>
        <taxon>Embryophyta</taxon>
        <taxon>Tracheophyta</taxon>
        <taxon>Spermatophyta</taxon>
        <taxon>Magnoliopsida</taxon>
        <taxon>eudicotyledons</taxon>
        <taxon>Gunneridae</taxon>
        <taxon>Pentapetalae</taxon>
        <taxon>rosids</taxon>
        <taxon>fabids</taxon>
        <taxon>Fabales</taxon>
        <taxon>Fabaceae</taxon>
        <taxon>Caesalpinioideae</taxon>
        <taxon>Cassia clade</taxon>
        <taxon>Senna</taxon>
    </lineage>
</organism>
<keyword evidence="2" id="KW-0675">Receptor</keyword>
<dbReference type="EMBL" id="JAAIUW010000006">
    <property type="protein sequence ID" value="KAF7827646.1"/>
    <property type="molecule type" value="Genomic_DNA"/>
</dbReference>
<dbReference type="GO" id="GO:0016301">
    <property type="term" value="F:kinase activity"/>
    <property type="evidence" value="ECO:0007669"/>
    <property type="project" value="UniProtKB-KW"/>
</dbReference>
<evidence type="ECO:0000256" key="1">
    <source>
        <dbReference type="SAM" id="MobiDB-lite"/>
    </source>
</evidence>
<keyword evidence="2" id="KW-0418">Kinase</keyword>
<name>A0A834WQ57_9FABA</name>
<comment type="caution">
    <text evidence="2">The sequence shown here is derived from an EMBL/GenBank/DDBJ whole genome shotgun (WGS) entry which is preliminary data.</text>
</comment>
<accession>A0A834WQ57</accession>
<evidence type="ECO:0000313" key="2">
    <source>
        <dbReference type="EMBL" id="KAF7827646.1"/>
    </source>
</evidence>
<evidence type="ECO:0000313" key="3">
    <source>
        <dbReference type="Proteomes" id="UP000634136"/>
    </source>
</evidence>
<gene>
    <name evidence="2" type="ORF">G2W53_018810</name>
</gene>
<protein>
    <submittedName>
        <fullName evidence="2">Putative receptor-like protein kinase</fullName>
    </submittedName>
</protein>
<dbReference type="OrthoDB" id="4062651at2759"/>
<feature type="region of interest" description="Disordered" evidence="1">
    <location>
        <begin position="43"/>
        <end position="121"/>
    </location>
</feature>
<sequence>MDTTLVPSAITEQVAMCIQLALLCTQGDPQLRPNMHRVMVVLSKKPGHLEEPSRPGALSSRYGKHNRTSPFSSTTGSSSESGSHTFVSSNKYSTSIATTSATATVTTSATKDLDPRRKRPM</sequence>
<dbReference type="AlphaFoldDB" id="A0A834WQ57"/>
<feature type="compositionally biased region" description="Low complexity" evidence="1">
    <location>
        <begin position="68"/>
        <end position="110"/>
    </location>
</feature>
<keyword evidence="2" id="KW-0808">Transferase</keyword>
<dbReference type="Proteomes" id="UP000634136">
    <property type="component" value="Unassembled WGS sequence"/>
</dbReference>
<keyword evidence="3" id="KW-1185">Reference proteome</keyword>